<evidence type="ECO:0000259" key="5">
    <source>
        <dbReference type="PROSITE" id="PS51005"/>
    </source>
</evidence>
<dbReference type="InterPro" id="IPR003441">
    <property type="entry name" value="NAC-dom"/>
</dbReference>
<evidence type="ECO:0000256" key="1">
    <source>
        <dbReference type="ARBA" id="ARBA00023015"/>
    </source>
</evidence>
<feature type="domain" description="NAC" evidence="5">
    <location>
        <begin position="1"/>
        <end position="127"/>
    </location>
</feature>
<organism evidence="6 7">
    <name type="scientific">Paspalum notatum var. saurae</name>
    <dbReference type="NCBI Taxonomy" id="547442"/>
    <lineage>
        <taxon>Eukaryota</taxon>
        <taxon>Viridiplantae</taxon>
        <taxon>Streptophyta</taxon>
        <taxon>Embryophyta</taxon>
        <taxon>Tracheophyta</taxon>
        <taxon>Spermatophyta</taxon>
        <taxon>Magnoliopsida</taxon>
        <taxon>Liliopsida</taxon>
        <taxon>Poales</taxon>
        <taxon>Poaceae</taxon>
        <taxon>PACMAD clade</taxon>
        <taxon>Panicoideae</taxon>
        <taxon>Andropogonodae</taxon>
        <taxon>Paspaleae</taxon>
        <taxon>Paspalinae</taxon>
        <taxon>Paspalum</taxon>
    </lineage>
</organism>
<protein>
    <recommendedName>
        <fullName evidence="5">NAC domain-containing protein</fullName>
    </recommendedName>
</protein>
<dbReference type="GO" id="GO:0003677">
    <property type="term" value="F:DNA binding"/>
    <property type="evidence" value="ECO:0007669"/>
    <property type="project" value="UniProtKB-KW"/>
</dbReference>
<accession>A0AAQ3UMN3</accession>
<dbReference type="EMBL" id="CP144753">
    <property type="protein sequence ID" value="WVZ95099.1"/>
    <property type="molecule type" value="Genomic_DNA"/>
</dbReference>
<gene>
    <name evidence="6" type="ORF">U9M48_040903</name>
</gene>
<proteinExistence type="predicted"/>
<evidence type="ECO:0000256" key="4">
    <source>
        <dbReference type="ARBA" id="ARBA00023242"/>
    </source>
</evidence>
<name>A0AAQ3UMN3_PASNO</name>
<dbReference type="InterPro" id="IPR036093">
    <property type="entry name" value="NAC_dom_sf"/>
</dbReference>
<evidence type="ECO:0000256" key="2">
    <source>
        <dbReference type="ARBA" id="ARBA00023125"/>
    </source>
</evidence>
<dbReference type="AlphaFoldDB" id="A0AAQ3UMN3"/>
<keyword evidence="3" id="KW-0804">Transcription</keyword>
<sequence length="164" mass="18175">MQQPPVTDAELADALARRRRGLPPAPSQSFTVNDHIFLSHPSRLYDEYGGGAGREIWNNHHGDGGWKVAGGTQRVFDAGGGEVAWKDTLVFHEGLRWRPRTRWAVDEFREFNNAKYDERVESDLYGLHLVAGEAGGWDGEVAEAPLTTGVEYGGWVVEEARASI</sequence>
<dbReference type="SUPFAM" id="SSF101941">
    <property type="entry name" value="NAC domain"/>
    <property type="match status" value="1"/>
</dbReference>
<evidence type="ECO:0000313" key="7">
    <source>
        <dbReference type="Proteomes" id="UP001341281"/>
    </source>
</evidence>
<dbReference type="GO" id="GO:0006355">
    <property type="term" value="P:regulation of DNA-templated transcription"/>
    <property type="evidence" value="ECO:0007669"/>
    <property type="project" value="InterPro"/>
</dbReference>
<evidence type="ECO:0000256" key="3">
    <source>
        <dbReference type="ARBA" id="ARBA00023163"/>
    </source>
</evidence>
<evidence type="ECO:0000313" key="6">
    <source>
        <dbReference type="EMBL" id="WVZ95099.1"/>
    </source>
</evidence>
<dbReference type="Gene3D" id="2.170.150.80">
    <property type="entry name" value="NAC domain"/>
    <property type="match status" value="1"/>
</dbReference>
<dbReference type="PROSITE" id="PS51005">
    <property type="entry name" value="NAC"/>
    <property type="match status" value="1"/>
</dbReference>
<keyword evidence="4" id="KW-0539">Nucleus</keyword>
<keyword evidence="7" id="KW-1185">Reference proteome</keyword>
<reference evidence="6 7" key="1">
    <citation type="submission" date="2024-02" db="EMBL/GenBank/DDBJ databases">
        <title>High-quality chromosome-scale genome assembly of Pensacola bahiagrass (Paspalum notatum Flugge var. saurae).</title>
        <authorList>
            <person name="Vega J.M."/>
            <person name="Podio M."/>
            <person name="Orjuela J."/>
            <person name="Siena L.A."/>
            <person name="Pessino S.C."/>
            <person name="Combes M.C."/>
            <person name="Mariac C."/>
            <person name="Albertini E."/>
            <person name="Pupilli F."/>
            <person name="Ortiz J.P.A."/>
            <person name="Leblanc O."/>
        </authorList>
    </citation>
    <scope>NUCLEOTIDE SEQUENCE [LARGE SCALE GENOMIC DNA]</scope>
    <source>
        <strain evidence="6">R1</strain>
        <tissue evidence="6">Leaf</tissue>
    </source>
</reference>
<dbReference type="Proteomes" id="UP001341281">
    <property type="component" value="Chromosome 09"/>
</dbReference>
<keyword evidence="1" id="KW-0805">Transcription regulation</keyword>
<keyword evidence="2" id="KW-0238">DNA-binding</keyword>